<gene>
    <name evidence="1" type="ORF">AVDCRST_MAG56-5517</name>
</gene>
<evidence type="ECO:0000313" key="1">
    <source>
        <dbReference type="EMBL" id="CAA9302129.1"/>
    </source>
</evidence>
<dbReference type="Pfam" id="PF19652">
    <property type="entry name" value="DUF6155"/>
    <property type="match status" value="1"/>
</dbReference>
<protein>
    <submittedName>
        <fullName evidence="1">Uncharacterized protein</fullName>
    </submittedName>
</protein>
<organism evidence="1">
    <name type="scientific">uncultured Cytophagales bacterium</name>
    <dbReference type="NCBI Taxonomy" id="158755"/>
    <lineage>
        <taxon>Bacteria</taxon>
        <taxon>Pseudomonadati</taxon>
        <taxon>Bacteroidota</taxon>
        <taxon>Sphingobacteriia</taxon>
        <taxon>Sphingobacteriales</taxon>
        <taxon>environmental samples</taxon>
    </lineage>
</organism>
<dbReference type="InterPro" id="IPR046153">
    <property type="entry name" value="DUF6155"/>
</dbReference>
<name>A0A6J4KCI8_9SPHI</name>
<reference evidence="1" key="1">
    <citation type="submission" date="2020-02" db="EMBL/GenBank/DDBJ databases">
        <authorList>
            <person name="Meier V. D."/>
        </authorList>
    </citation>
    <scope>NUCLEOTIDE SEQUENCE</scope>
    <source>
        <strain evidence="1">AVDCRST_MAG56</strain>
    </source>
</reference>
<accession>A0A6J4KCI8</accession>
<dbReference type="AlphaFoldDB" id="A0A6J4KCI8"/>
<sequence>MPPLTKAALHKHLKELPEEEKTKLILDLFSKYEVVKKHFQMELATDTTEIVQAYKDKIRKHYFPTRGYGDHRSGPVRKLLSEFRKISVFDFDLIDLILYRVEQAVEYTSAYGDIDPAFYESAEGAYQDALKLIEKNGLHDKFRDRCRQIVMDTEDMGWGFYDQLHELYTDAFGKL</sequence>
<proteinExistence type="predicted"/>
<dbReference type="EMBL" id="CADCTQ010000457">
    <property type="protein sequence ID" value="CAA9302129.1"/>
    <property type="molecule type" value="Genomic_DNA"/>
</dbReference>